<dbReference type="RefSeq" id="WP_116275635.1">
    <property type="nucleotide sequence ID" value="NZ_KZ859527.1"/>
</dbReference>
<dbReference type="PANTHER" id="PTHR30565:SF9">
    <property type="entry name" value="PROTEIN YCIF"/>
    <property type="match status" value="1"/>
</dbReference>
<dbReference type="InterPro" id="IPR047114">
    <property type="entry name" value="YciF"/>
</dbReference>
<dbReference type="Gene3D" id="1.20.1260.10">
    <property type="match status" value="1"/>
</dbReference>
<organism evidence="2 3">
    <name type="scientific">Rhizobium leguminosarum bv. trifolii</name>
    <dbReference type="NCBI Taxonomy" id="386"/>
    <lineage>
        <taxon>Bacteria</taxon>
        <taxon>Pseudomonadati</taxon>
        <taxon>Pseudomonadota</taxon>
        <taxon>Alphaproteobacteria</taxon>
        <taxon>Hyphomicrobiales</taxon>
        <taxon>Rhizobiaceae</taxon>
        <taxon>Rhizobium/Agrobacterium group</taxon>
        <taxon>Rhizobium</taxon>
    </lineage>
</organism>
<protein>
    <submittedName>
        <fullName evidence="2">Uncharacterized protein</fullName>
    </submittedName>
</protein>
<evidence type="ECO:0000313" key="3">
    <source>
        <dbReference type="Proteomes" id="UP000256748"/>
    </source>
</evidence>
<dbReference type="AlphaFoldDB" id="A0A3E1B4C9"/>
<gene>
    <name evidence="2" type="ORF">B5K10_27060</name>
</gene>
<dbReference type="Pfam" id="PF05974">
    <property type="entry name" value="DUF892"/>
    <property type="match status" value="1"/>
</dbReference>
<evidence type="ECO:0000313" key="2">
    <source>
        <dbReference type="EMBL" id="RFB85613.1"/>
    </source>
</evidence>
<dbReference type="Proteomes" id="UP000256748">
    <property type="component" value="Unassembled WGS sequence"/>
</dbReference>
<dbReference type="InterPro" id="IPR012347">
    <property type="entry name" value="Ferritin-like"/>
</dbReference>
<keyword evidence="1" id="KW-0175">Coiled coil</keyword>
<feature type="coiled-coil region" evidence="1">
    <location>
        <begin position="42"/>
        <end position="69"/>
    </location>
</feature>
<sequence length="170" mass="18774">MADAQHTSLIITGLKNAHAMENQALSIMKPQVSRIEHYPEVARRLEQHIAETESQIARLEGLLESFDTDHSTLKDMALSVAGSVAAMGHTIAGDEILKNSFANFAFEHFEIAAYKSMLVLSELGGHREVTAVLQTNLKEEQAMAQWLDENLRDVTLRFASLKEGGQTAKV</sequence>
<evidence type="ECO:0000256" key="1">
    <source>
        <dbReference type="SAM" id="Coils"/>
    </source>
</evidence>
<comment type="caution">
    <text evidence="2">The sequence shown here is derived from an EMBL/GenBank/DDBJ whole genome shotgun (WGS) entry which is preliminary data.</text>
</comment>
<dbReference type="PANTHER" id="PTHR30565">
    <property type="entry name" value="PROTEIN YCIF"/>
    <property type="match status" value="1"/>
</dbReference>
<proteinExistence type="predicted"/>
<dbReference type="InterPro" id="IPR010287">
    <property type="entry name" value="DUF892_YciF-like"/>
</dbReference>
<name>A0A3E1B4C9_RHILT</name>
<dbReference type="InterPro" id="IPR009078">
    <property type="entry name" value="Ferritin-like_SF"/>
</dbReference>
<reference evidence="2 3" key="1">
    <citation type="submission" date="2017-03" db="EMBL/GenBank/DDBJ databases">
        <title>Genome analysis of Rhizobial strains effectives or ineffectives for nitrogen fixation isolated from bean seeds.</title>
        <authorList>
            <person name="Peralta H."/>
            <person name="Aguilar-Vera A."/>
            <person name="Mora Y."/>
            <person name="Vargas-Lagunas C."/>
            <person name="Girard L."/>
            <person name="Mora J."/>
        </authorList>
    </citation>
    <scope>NUCLEOTIDE SEQUENCE [LARGE SCALE GENOMIC DNA]</scope>
    <source>
        <strain evidence="2 3">CCGM5</strain>
    </source>
</reference>
<accession>A0A3E1B4C9</accession>
<dbReference type="EMBL" id="NAOO01000036">
    <property type="protein sequence ID" value="RFB85613.1"/>
    <property type="molecule type" value="Genomic_DNA"/>
</dbReference>
<dbReference type="SUPFAM" id="SSF47240">
    <property type="entry name" value="Ferritin-like"/>
    <property type="match status" value="1"/>
</dbReference>